<evidence type="ECO:0000256" key="4">
    <source>
        <dbReference type="ARBA" id="ARBA00023069"/>
    </source>
</evidence>
<dbReference type="Proteomes" id="UP000694426">
    <property type="component" value="Unplaced"/>
</dbReference>
<dbReference type="GeneTree" id="ENSGT00390000002905"/>
<gene>
    <name evidence="10" type="primary">CFAP68</name>
</gene>
<evidence type="ECO:0000313" key="10">
    <source>
        <dbReference type="Ensembl" id="ENSABRP00000004258.1"/>
    </source>
</evidence>
<dbReference type="GO" id="GO:0160111">
    <property type="term" value="C:axonemal A tubule inner sheath"/>
    <property type="evidence" value="ECO:0007669"/>
    <property type="project" value="Ensembl"/>
</dbReference>
<keyword evidence="2" id="KW-0963">Cytoplasm</keyword>
<proteinExistence type="predicted"/>
<evidence type="ECO:0000256" key="6">
    <source>
        <dbReference type="ARBA" id="ARBA00023273"/>
    </source>
</evidence>
<dbReference type="Pfam" id="PF06608">
    <property type="entry name" value="CFAP68"/>
    <property type="match status" value="1"/>
</dbReference>
<name>A0A8B9I2I0_9AVES</name>
<dbReference type="GO" id="GO:0036126">
    <property type="term" value="C:sperm flagellum"/>
    <property type="evidence" value="ECO:0007669"/>
    <property type="project" value="Ensembl"/>
</dbReference>
<evidence type="ECO:0000256" key="5">
    <source>
        <dbReference type="ARBA" id="ARBA00023212"/>
    </source>
</evidence>
<keyword evidence="5" id="KW-0206">Cytoskeleton</keyword>
<dbReference type="GO" id="GO:0030317">
    <property type="term" value="P:flagellated sperm motility"/>
    <property type="evidence" value="ECO:0007669"/>
    <property type="project" value="Ensembl"/>
</dbReference>
<keyword evidence="6" id="KW-0966">Cell projection</keyword>
<dbReference type="PANTHER" id="PTHR31180">
    <property type="entry name" value="CILIA- AND FLAGELLA-ASSOCIATED PROTEIN 107-RELATED"/>
    <property type="match status" value="1"/>
</dbReference>
<feature type="region of interest" description="Disordered" evidence="9">
    <location>
        <begin position="68"/>
        <end position="94"/>
    </location>
</feature>
<comment type="subcellular location">
    <subcellularLocation>
        <location evidence="1">Cytoplasm</location>
        <location evidence="1">Cytoskeleton</location>
        <location evidence="1">Flagellum axoneme</location>
    </subcellularLocation>
</comment>
<protein>
    <submittedName>
        <fullName evidence="10">Cilia and flagella associated protein 68</fullName>
    </submittedName>
</protein>
<comment type="function">
    <text evidence="7">Microtubule inner protein (MIP) part of the dynein-decorated doublet microtubules (DMTs) in cilia axoneme, which is required for motile cilia beating.</text>
</comment>
<organism evidence="10 11">
    <name type="scientific">Anser brachyrhynchus</name>
    <name type="common">Pink-footed goose</name>
    <dbReference type="NCBI Taxonomy" id="132585"/>
    <lineage>
        <taxon>Eukaryota</taxon>
        <taxon>Metazoa</taxon>
        <taxon>Chordata</taxon>
        <taxon>Craniata</taxon>
        <taxon>Vertebrata</taxon>
        <taxon>Euteleostomi</taxon>
        <taxon>Archelosauria</taxon>
        <taxon>Archosauria</taxon>
        <taxon>Dinosauria</taxon>
        <taxon>Saurischia</taxon>
        <taxon>Theropoda</taxon>
        <taxon>Coelurosauria</taxon>
        <taxon>Aves</taxon>
        <taxon>Neognathae</taxon>
        <taxon>Galloanserae</taxon>
        <taxon>Anseriformes</taxon>
        <taxon>Anatidae</taxon>
        <taxon>Anserinae</taxon>
        <taxon>Anser</taxon>
    </lineage>
</organism>
<dbReference type="PANTHER" id="PTHR31180:SF3">
    <property type="entry name" value="EXPRESSED SEQUENCE EH456644"/>
    <property type="match status" value="1"/>
</dbReference>
<evidence type="ECO:0000256" key="2">
    <source>
        <dbReference type="ARBA" id="ARBA00022490"/>
    </source>
</evidence>
<evidence type="ECO:0000256" key="1">
    <source>
        <dbReference type="ARBA" id="ARBA00004611"/>
    </source>
</evidence>
<evidence type="ECO:0000256" key="8">
    <source>
        <dbReference type="ARBA" id="ARBA00046435"/>
    </source>
</evidence>
<evidence type="ECO:0000313" key="11">
    <source>
        <dbReference type="Proteomes" id="UP000694426"/>
    </source>
</evidence>
<sequence length="94" mass="11424">TSKFFQYGWRCTTNENDYSNKTLMGNWNEERYDTQKIAQPKPLPSQYSHCFETTYSLDYNKEKHQRTRRFEREPHWFPGHQPELEPPSFKSTAQ</sequence>
<dbReference type="Ensembl" id="ENSABRT00000006071.1">
    <property type="protein sequence ID" value="ENSABRP00000004258.1"/>
    <property type="gene ID" value="ENSABRG00000003933.1"/>
</dbReference>
<keyword evidence="4" id="KW-0969">Cilium</keyword>
<evidence type="ECO:0000256" key="9">
    <source>
        <dbReference type="SAM" id="MobiDB-lite"/>
    </source>
</evidence>
<evidence type="ECO:0000256" key="7">
    <source>
        <dbReference type="ARBA" id="ARBA00035003"/>
    </source>
</evidence>
<dbReference type="AlphaFoldDB" id="A0A8B9I2I0"/>
<comment type="subunit">
    <text evidence="8">Microtubule inner protein component of sperm flagellar doublet microtubules.</text>
</comment>
<evidence type="ECO:0000256" key="3">
    <source>
        <dbReference type="ARBA" id="ARBA00022846"/>
    </source>
</evidence>
<keyword evidence="3" id="KW-0282">Flagellum</keyword>
<dbReference type="GO" id="GO:0005654">
    <property type="term" value="C:nucleoplasm"/>
    <property type="evidence" value="ECO:0007669"/>
    <property type="project" value="Ensembl"/>
</dbReference>
<dbReference type="InterPro" id="IPR009524">
    <property type="entry name" value="CFAP68"/>
</dbReference>
<accession>A0A8B9I2I0</accession>
<dbReference type="InterPro" id="IPR037662">
    <property type="entry name" value="CFAP68/107"/>
</dbReference>
<keyword evidence="11" id="KW-1185">Reference proteome</keyword>
<reference evidence="10" key="2">
    <citation type="submission" date="2025-09" db="UniProtKB">
        <authorList>
            <consortium name="Ensembl"/>
        </authorList>
    </citation>
    <scope>IDENTIFICATION</scope>
</reference>
<reference evidence="10" key="1">
    <citation type="submission" date="2025-08" db="UniProtKB">
        <authorList>
            <consortium name="Ensembl"/>
        </authorList>
    </citation>
    <scope>IDENTIFICATION</scope>
</reference>